<evidence type="ECO:0000256" key="1">
    <source>
        <dbReference type="SAM" id="MobiDB-lite"/>
    </source>
</evidence>
<dbReference type="AlphaFoldDB" id="A0A1I2BAF1"/>
<proteinExistence type="predicted"/>
<evidence type="ECO:0000313" key="3">
    <source>
        <dbReference type="Proteomes" id="UP000199323"/>
    </source>
</evidence>
<evidence type="ECO:0000313" key="2">
    <source>
        <dbReference type="EMBL" id="SFE52283.1"/>
    </source>
</evidence>
<accession>A0A1I2BAF1</accession>
<organism evidence="2 3">
    <name type="scientific">Actinacidiphila alni</name>
    <dbReference type="NCBI Taxonomy" id="380248"/>
    <lineage>
        <taxon>Bacteria</taxon>
        <taxon>Bacillati</taxon>
        <taxon>Actinomycetota</taxon>
        <taxon>Actinomycetes</taxon>
        <taxon>Kitasatosporales</taxon>
        <taxon>Streptomycetaceae</taxon>
        <taxon>Actinacidiphila</taxon>
    </lineage>
</organism>
<name>A0A1I2BAF1_9ACTN</name>
<protein>
    <submittedName>
        <fullName evidence="2">Uncharacterized protein</fullName>
    </submittedName>
</protein>
<keyword evidence="3" id="KW-1185">Reference proteome</keyword>
<sequence>MIDAKDHGLDDGFTRTPRHAVETPTTLRQWCEEVLRPAVAAA</sequence>
<dbReference type="Proteomes" id="UP000199323">
    <property type="component" value="Unassembled WGS sequence"/>
</dbReference>
<reference evidence="2 3" key="1">
    <citation type="submission" date="2016-10" db="EMBL/GenBank/DDBJ databases">
        <authorList>
            <person name="de Groot N.N."/>
        </authorList>
    </citation>
    <scope>NUCLEOTIDE SEQUENCE [LARGE SCALE GENOMIC DNA]</scope>
    <source>
        <strain evidence="2 3">CGMCC 4.3510</strain>
    </source>
</reference>
<dbReference type="STRING" id="380248.SAMN05216251_103390"/>
<dbReference type="EMBL" id="FONG01000003">
    <property type="protein sequence ID" value="SFE52283.1"/>
    <property type="molecule type" value="Genomic_DNA"/>
</dbReference>
<feature type="region of interest" description="Disordered" evidence="1">
    <location>
        <begin position="1"/>
        <end position="20"/>
    </location>
</feature>
<feature type="compositionally biased region" description="Basic and acidic residues" evidence="1">
    <location>
        <begin position="1"/>
        <end position="13"/>
    </location>
</feature>
<gene>
    <name evidence="2" type="ORF">SAMN05216251_103390</name>
</gene>